<dbReference type="STRING" id="76595.SAMN05660313_02694"/>
<dbReference type="EMBL" id="FPIY01000004">
    <property type="protein sequence ID" value="SFW59979.1"/>
    <property type="molecule type" value="Genomic_DNA"/>
</dbReference>
<gene>
    <name evidence="1" type="ORF">SAMN05660313_02694</name>
</gene>
<protein>
    <submittedName>
        <fullName evidence="1">Uncharacterized protein</fullName>
    </submittedName>
</protein>
<evidence type="ECO:0000313" key="1">
    <source>
        <dbReference type="EMBL" id="SFW59979.1"/>
    </source>
</evidence>
<reference evidence="2" key="1">
    <citation type="submission" date="2016-11" db="EMBL/GenBank/DDBJ databases">
        <authorList>
            <person name="Varghese N."/>
            <person name="Submissions S."/>
        </authorList>
    </citation>
    <scope>NUCLEOTIDE SEQUENCE [LARGE SCALE GENOMIC DNA]</scope>
    <source>
        <strain evidence="2">DSM 24786</strain>
    </source>
</reference>
<evidence type="ECO:0000313" key="2">
    <source>
        <dbReference type="Proteomes" id="UP000183257"/>
    </source>
</evidence>
<accession>A0A1K1QK20</accession>
<dbReference type="Proteomes" id="UP000183257">
    <property type="component" value="Unassembled WGS sequence"/>
</dbReference>
<sequence>MDYVVNYDYISTVLCINQDKPELECNGKCALMKSIEKSTQEEHNEQGVVKSEFQLLYHQNNQDLPVNSNLVTQKKVVILSAENNYSYNTVSSLLRPPIS</sequence>
<name>A0A1K1QK20_9FLAO</name>
<organism evidence="1 2">
    <name type="scientific">Cellulophaga fucicola</name>
    <dbReference type="NCBI Taxonomy" id="76595"/>
    <lineage>
        <taxon>Bacteria</taxon>
        <taxon>Pseudomonadati</taxon>
        <taxon>Bacteroidota</taxon>
        <taxon>Flavobacteriia</taxon>
        <taxon>Flavobacteriales</taxon>
        <taxon>Flavobacteriaceae</taxon>
        <taxon>Cellulophaga</taxon>
    </lineage>
</organism>
<keyword evidence="2" id="KW-1185">Reference proteome</keyword>
<dbReference type="AlphaFoldDB" id="A0A1K1QK20"/>
<proteinExistence type="predicted"/>